<accession>A0A657IVV1</accession>
<sequence length="222" mass="23237">MARAMDGADAVVHLAAKVSVSGPWAEYEEVNVRGTRVMVEMAKRAGIRDYVQISSPSVSHAGSAFMGQPNLTADPDHARGNYARSKAYGELLALEADGEDFRVGVIRPHLVWGPGTPSWWSGIMERASRGGIPLLDAGAALIDTTYVDNAATAIVRCLERLETVHGRPLGGDQRGAAHGGRADGGDVPGRRGARPHPAGPGVAGEAGRPGHREGLGEAPRRG</sequence>
<gene>
    <name evidence="3" type="ORF">A5N15_09645</name>
</gene>
<evidence type="ECO:0000256" key="1">
    <source>
        <dbReference type="SAM" id="MobiDB-lite"/>
    </source>
</evidence>
<dbReference type="PANTHER" id="PTHR43245:SF51">
    <property type="entry name" value="SHORT CHAIN DEHYDROGENASE_REDUCTASE FAMILY 42E, MEMBER 2"/>
    <property type="match status" value="1"/>
</dbReference>
<reference evidence="3 4" key="1">
    <citation type="submission" date="2016-04" db="EMBL/GenBank/DDBJ databases">
        <title>Identification of putative biosynthetic pathways for the production of bioactive secondary metabolites by the marine actinomycete Kocuria kristinae RUTW2-3.</title>
        <authorList>
            <person name="Waterworth S.C."/>
            <person name="Walmsley T.A."/>
            <person name="Matongo T."/>
            <person name="Davies-Coleman M.T."/>
            <person name="Dorrington R.A."/>
        </authorList>
    </citation>
    <scope>NUCLEOTIDE SEQUENCE [LARGE SCALE GENOMIC DNA]</scope>
    <source>
        <strain evidence="3 4">RUTW4-5</strain>
    </source>
</reference>
<dbReference type="AlphaFoldDB" id="A0A657IVV1"/>
<dbReference type="PANTHER" id="PTHR43245">
    <property type="entry name" value="BIFUNCTIONAL POLYMYXIN RESISTANCE PROTEIN ARNA"/>
    <property type="match status" value="1"/>
</dbReference>
<feature type="region of interest" description="Disordered" evidence="1">
    <location>
        <begin position="166"/>
        <end position="222"/>
    </location>
</feature>
<evidence type="ECO:0000259" key="2">
    <source>
        <dbReference type="Pfam" id="PF01370"/>
    </source>
</evidence>
<dbReference type="SUPFAM" id="SSF51735">
    <property type="entry name" value="NAD(P)-binding Rossmann-fold domains"/>
    <property type="match status" value="1"/>
</dbReference>
<feature type="compositionally biased region" description="Basic and acidic residues" evidence="1">
    <location>
        <begin position="208"/>
        <end position="222"/>
    </location>
</feature>
<dbReference type="InterPro" id="IPR050177">
    <property type="entry name" value="Lipid_A_modif_metabolic_enz"/>
</dbReference>
<dbReference type="EMBL" id="LWGZ01000862">
    <property type="protein sequence ID" value="OAX56032.1"/>
    <property type="molecule type" value="Genomic_DNA"/>
</dbReference>
<evidence type="ECO:0000313" key="4">
    <source>
        <dbReference type="Proteomes" id="UP000092021"/>
    </source>
</evidence>
<dbReference type="InterPro" id="IPR001509">
    <property type="entry name" value="Epimerase_deHydtase"/>
</dbReference>
<proteinExistence type="predicted"/>
<feature type="domain" description="NAD-dependent epimerase/dehydratase" evidence="2">
    <location>
        <begin position="4"/>
        <end position="163"/>
    </location>
</feature>
<name>A0A657IVV1_9MICC</name>
<dbReference type="InterPro" id="IPR036291">
    <property type="entry name" value="NAD(P)-bd_dom_sf"/>
</dbReference>
<dbReference type="Proteomes" id="UP000092021">
    <property type="component" value="Unassembled WGS sequence"/>
</dbReference>
<protein>
    <recommendedName>
        <fullName evidence="2">NAD-dependent epimerase/dehydratase domain-containing protein</fullName>
    </recommendedName>
</protein>
<organism evidence="3 4">
    <name type="scientific">Rothia kristinae</name>
    <dbReference type="NCBI Taxonomy" id="37923"/>
    <lineage>
        <taxon>Bacteria</taxon>
        <taxon>Bacillati</taxon>
        <taxon>Actinomycetota</taxon>
        <taxon>Actinomycetes</taxon>
        <taxon>Micrococcales</taxon>
        <taxon>Micrococcaceae</taxon>
        <taxon>Rothia</taxon>
    </lineage>
</organism>
<evidence type="ECO:0000313" key="3">
    <source>
        <dbReference type="EMBL" id="OAX56032.1"/>
    </source>
</evidence>
<dbReference type="Pfam" id="PF01370">
    <property type="entry name" value="Epimerase"/>
    <property type="match status" value="1"/>
</dbReference>
<comment type="caution">
    <text evidence="3">The sequence shown here is derived from an EMBL/GenBank/DDBJ whole genome shotgun (WGS) entry which is preliminary data.</text>
</comment>
<dbReference type="Gene3D" id="3.40.50.720">
    <property type="entry name" value="NAD(P)-binding Rossmann-like Domain"/>
    <property type="match status" value="1"/>
</dbReference>